<sequence>MDISNLKILVAEDNPMNTLLMKKLLAKWDIKPDFAANGAEAVDAAKAKGYDLILMDIYMPIMDGYEATAIIRADEDKDKAQVPVIALTASVALDVRNKIAEAGINDFISKPFNQDELREKLEEIASRK</sequence>
<keyword evidence="2" id="KW-0902">Two-component regulatory system</keyword>
<dbReference type="InterPro" id="IPR001789">
    <property type="entry name" value="Sig_transdc_resp-reg_receiver"/>
</dbReference>
<organism evidence="5 6">
    <name type="scientific">Pedobacter frigiditerrae</name>
    <dbReference type="NCBI Taxonomy" id="2530452"/>
    <lineage>
        <taxon>Bacteria</taxon>
        <taxon>Pseudomonadati</taxon>
        <taxon>Bacteroidota</taxon>
        <taxon>Sphingobacteriia</taxon>
        <taxon>Sphingobacteriales</taxon>
        <taxon>Sphingobacteriaceae</taxon>
        <taxon>Pedobacter</taxon>
    </lineage>
</organism>
<keyword evidence="1 3" id="KW-0597">Phosphoprotein</keyword>
<dbReference type="Pfam" id="PF00072">
    <property type="entry name" value="Response_reg"/>
    <property type="match status" value="1"/>
</dbReference>
<keyword evidence="6" id="KW-1185">Reference proteome</keyword>
<name>A0A4V6N5L9_9SPHI</name>
<dbReference type="PANTHER" id="PTHR45339">
    <property type="entry name" value="HYBRID SIGNAL TRANSDUCTION HISTIDINE KINASE J"/>
    <property type="match status" value="1"/>
</dbReference>
<evidence type="ECO:0000256" key="1">
    <source>
        <dbReference type="ARBA" id="ARBA00022553"/>
    </source>
</evidence>
<gene>
    <name evidence="5" type="ORF">EZ428_23505</name>
</gene>
<protein>
    <submittedName>
        <fullName evidence="5">Response regulator</fullName>
    </submittedName>
</protein>
<comment type="caution">
    <text evidence="5">The sequence shown here is derived from an EMBL/GenBank/DDBJ whole genome shotgun (WGS) entry which is preliminary data.</text>
</comment>
<dbReference type="InterPro" id="IPR011006">
    <property type="entry name" value="CheY-like_superfamily"/>
</dbReference>
<dbReference type="SUPFAM" id="SSF52172">
    <property type="entry name" value="CheY-like"/>
    <property type="match status" value="1"/>
</dbReference>
<evidence type="ECO:0000313" key="6">
    <source>
        <dbReference type="Proteomes" id="UP000292884"/>
    </source>
</evidence>
<dbReference type="GO" id="GO:0000160">
    <property type="term" value="P:phosphorelay signal transduction system"/>
    <property type="evidence" value="ECO:0007669"/>
    <property type="project" value="UniProtKB-KW"/>
</dbReference>
<evidence type="ECO:0000313" key="5">
    <source>
        <dbReference type="EMBL" id="TCC86676.1"/>
    </source>
</evidence>
<dbReference type="EMBL" id="SJSK01000009">
    <property type="protein sequence ID" value="TCC86676.1"/>
    <property type="molecule type" value="Genomic_DNA"/>
</dbReference>
<dbReference type="SMART" id="SM00448">
    <property type="entry name" value="REC"/>
    <property type="match status" value="1"/>
</dbReference>
<dbReference type="PROSITE" id="PS50110">
    <property type="entry name" value="RESPONSE_REGULATORY"/>
    <property type="match status" value="1"/>
</dbReference>
<dbReference type="Proteomes" id="UP000292884">
    <property type="component" value="Unassembled WGS sequence"/>
</dbReference>
<reference evidence="5 6" key="1">
    <citation type="submission" date="2019-02" db="EMBL/GenBank/DDBJ databases">
        <title>Pedobacter sp. RP-1-13 sp. nov., isolated from Arctic soil.</title>
        <authorList>
            <person name="Dahal R.H."/>
        </authorList>
    </citation>
    <scope>NUCLEOTIDE SEQUENCE [LARGE SCALE GENOMIC DNA]</scope>
    <source>
        <strain evidence="5 6">RP-1-13</strain>
    </source>
</reference>
<evidence type="ECO:0000259" key="4">
    <source>
        <dbReference type="PROSITE" id="PS50110"/>
    </source>
</evidence>
<dbReference type="AlphaFoldDB" id="A0A4V6N5L9"/>
<evidence type="ECO:0000256" key="3">
    <source>
        <dbReference type="PROSITE-ProRule" id="PRU00169"/>
    </source>
</evidence>
<dbReference type="Gene3D" id="3.40.50.2300">
    <property type="match status" value="1"/>
</dbReference>
<feature type="modified residue" description="4-aspartylphosphate" evidence="3">
    <location>
        <position position="56"/>
    </location>
</feature>
<dbReference type="RefSeq" id="WP_131555780.1">
    <property type="nucleotide sequence ID" value="NZ_SJSK01000009.1"/>
</dbReference>
<proteinExistence type="predicted"/>
<dbReference type="CDD" id="cd17546">
    <property type="entry name" value="REC_hyHK_CKI1_RcsC-like"/>
    <property type="match status" value="1"/>
</dbReference>
<dbReference type="PANTHER" id="PTHR45339:SF1">
    <property type="entry name" value="HYBRID SIGNAL TRANSDUCTION HISTIDINE KINASE J"/>
    <property type="match status" value="1"/>
</dbReference>
<dbReference type="OrthoDB" id="9796457at2"/>
<feature type="domain" description="Response regulatory" evidence="4">
    <location>
        <begin position="7"/>
        <end position="125"/>
    </location>
</feature>
<accession>A0A4V6N5L9</accession>
<evidence type="ECO:0000256" key="2">
    <source>
        <dbReference type="ARBA" id="ARBA00023012"/>
    </source>
</evidence>